<dbReference type="InterPro" id="IPR050695">
    <property type="entry name" value="N-acetylmuramoyl_amidase_3"/>
</dbReference>
<reference evidence="6" key="2">
    <citation type="journal article" date="2021" name="Int. J. Syst. Evol. Microbiol.">
        <title>Geomonas silvestris sp. nov., Geomonas paludis sp. nov. and Geomonas limicola sp. nov., isolated from terrestrial environments, and emended description of the genus Geomonas.</title>
        <authorList>
            <person name="Itoh H."/>
            <person name="Xu Z."/>
            <person name="Masuda Y."/>
            <person name="Ushijima N."/>
            <person name="Hayakawa C."/>
            <person name="Shiratori Y."/>
            <person name="Senoo K."/>
        </authorList>
    </citation>
    <scope>NUCLEOTIDE SEQUENCE</scope>
    <source>
        <strain evidence="6">Red736</strain>
    </source>
</reference>
<keyword evidence="4" id="KW-0732">Signal</keyword>
<dbReference type="InterPro" id="IPR002508">
    <property type="entry name" value="MurNAc-LAA_cat"/>
</dbReference>
<name>A0A6V8MVA6_9BACT</name>
<evidence type="ECO:0000256" key="3">
    <source>
        <dbReference type="ARBA" id="ARBA00022801"/>
    </source>
</evidence>
<dbReference type="PANTHER" id="PTHR30404">
    <property type="entry name" value="N-ACETYLMURAMOYL-L-ALANINE AMIDASE"/>
    <property type="match status" value="1"/>
</dbReference>
<protein>
    <recommendedName>
        <fullName evidence="2">N-acetylmuramoyl-L-alanine amidase</fullName>
        <ecNumber evidence="2">3.5.1.28</ecNumber>
    </recommendedName>
</protein>
<feature type="signal peptide" evidence="4">
    <location>
        <begin position="1"/>
        <end position="24"/>
    </location>
</feature>
<evidence type="ECO:0000256" key="1">
    <source>
        <dbReference type="ARBA" id="ARBA00001561"/>
    </source>
</evidence>
<dbReference type="PANTHER" id="PTHR30404:SF0">
    <property type="entry name" value="N-ACETYLMURAMOYL-L-ALANINE AMIDASE AMIC"/>
    <property type="match status" value="1"/>
</dbReference>
<evidence type="ECO:0000313" key="6">
    <source>
        <dbReference type="EMBL" id="GFO63249.1"/>
    </source>
</evidence>
<evidence type="ECO:0000259" key="5">
    <source>
        <dbReference type="SMART" id="SM00646"/>
    </source>
</evidence>
<feature type="chain" id="PRO_5027542578" description="N-acetylmuramoyl-L-alanine amidase" evidence="4">
    <location>
        <begin position="25"/>
        <end position="246"/>
    </location>
</feature>
<dbReference type="Pfam" id="PF01520">
    <property type="entry name" value="Amidase_3"/>
    <property type="match status" value="1"/>
</dbReference>
<dbReference type="RefSeq" id="WP_183346124.1">
    <property type="nucleotide sequence ID" value="NZ_BLXY01000002.1"/>
</dbReference>
<dbReference type="SMART" id="SM00646">
    <property type="entry name" value="Ami_3"/>
    <property type="match status" value="1"/>
</dbReference>
<keyword evidence="3" id="KW-0378">Hydrolase</keyword>
<reference evidence="7" key="3">
    <citation type="submission" date="2022-04" db="EMBL/GenBank/DDBJ databases">
        <authorList>
            <person name="Liu G."/>
        </authorList>
    </citation>
    <scope>NUCLEOTIDE SEQUENCE</scope>
    <source>
        <strain evidence="7">RG22</strain>
    </source>
</reference>
<reference evidence="8" key="1">
    <citation type="submission" date="2020-06" db="EMBL/GenBank/DDBJ databases">
        <title>Draft genomic sequecing of Geomonas sp. Red736.</title>
        <authorList>
            <person name="Itoh H."/>
            <person name="Xu Z.X."/>
            <person name="Ushijima N."/>
            <person name="Masuda Y."/>
            <person name="Shiratori Y."/>
            <person name="Senoo K."/>
        </authorList>
    </citation>
    <scope>NUCLEOTIDE SEQUENCE [LARGE SCALE GENOMIC DNA]</scope>
    <source>
        <strain evidence="8">Red736</strain>
    </source>
</reference>
<evidence type="ECO:0000313" key="7">
    <source>
        <dbReference type="EMBL" id="UPU38218.1"/>
    </source>
</evidence>
<dbReference type="GO" id="GO:0008745">
    <property type="term" value="F:N-acetylmuramoyl-L-alanine amidase activity"/>
    <property type="evidence" value="ECO:0007669"/>
    <property type="project" value="UniProtKB-EC"/>
</dbReference>
<dbReference type="GO" id="GO:0009253">
    <property type="term" value="P:peptidoglycan catabolic process"/>
    <property type="evidence" value="ECO:0007669"/>
    <property type="project" value="InterPro"/>
</dbReference>
<gene>
    <name evidence="6" type="ORF">GMPD_11680</name>
    <name evidence="7" type="ORF">M1B72_11040</name>
</gene>
<evidence type="ECO:0000256" key="4">
    <source>
        <dbReference type="SAM" id="SignalP"/>
    </source>
</evidence>
<dbReference type="AlphaFoldDB" id="A0A6V8MVA6"/>
<dbReference type="EC" id="3.5.1.28" evidence="2"/>
<evidence type="ECO:0000313" key="9">
    <source>
        <dbReference type="Proteomes" id="UP000831485"/>
    </source>
</evidence>
<dbReference type="Proteomes" id="UP000568888">
    <property type="component" value="Unassembled WGS sequence"/>
</dbReference>
<proteinExistence type="predicted"/>
<sequence>MAPLTTFTTALLLVILGLSGCAAAQAPFSLVLDPGHTTAAPGALGCSGVYEKIDNDRLAQSIAAAVAADGTTTLRLTRTADGAPTLLDRVKGSETADLFLSVHHDSVQPGDGRIVAEKGRQGFCSSAASGFSIHVSRKNPAYEASLAFAEILGGKLTAAGFQPNLYHARKIEGENRPLLNPRLGIYAQDDLVVLKRTATPAVLLEAGVIVNPEDEAHITSPASRDAMARAVVEALGGFKLWQQKNR</sequence>
<keyword evidence="9" id="KW-1185">Reference proteome</keyword>
<comment type="catalytic activity">
    <reaction evidence="1">
        <text>Hydrolyzes the link between N-acetylmuramoyl residues and L-amino acid residues in certain cell-wall glycopeptides.</text>
        <dbReference type="EC" id="3.5.1.28"/>
    </reaction>
</comment>
<dbReference type="EMBL" id="BLXY01000002">
    <property type="protein sequence ID" value="GFO63249.1"/>
    <property type="molecule type" value="Genomic_DNA"/>
</dbReference>
<feature type="domain" description="MurNAc-LAA" evidence="5">
    <location>
        <begin position="93"/>
        <end position="236"/>
    </location>
</feature>
<accession>A0A6V8MVA6</accession>
<dbReference type="SUPFAM" id="SSF53187">
    <property type="entry name" value="Zn-dependent exopeptidases"/>
    <property type="match status" value="1"/>
</dbReference>
<dbReference type="GO" id="GO:0030288">
    <property type="term" value="C:outer membrane-bounded periplasmic space"/>
    <property type="evidence" value="ECO:0007669"/>
    <property type="project" value="TreeGrafter"/>
</dbReference>
<dbReference type="Gene3D" id="3.40.630.40">
    <property type="entry name" value="Zn-dependent exopeptidases"/>
    <property type="match status" value="1"/>
</dbReference>
<dbReference type="Proteomes" id="UP000831485">
    <property type="component" value="Chromosome"/>
</dbReference>
<organism evidence="6 8">
    <name type="scientific">Geomonas paludis</name>
    <dbReference type="NCBI Taxonomy" id="2740185"/>
    <lineage>
        <taxon>Bacteria</taxon>
        <taxon>Pseudomonadati</taxon>
        <taxon>Thermodesulfobacteriota</taxon>
        <taxon>Desulfuromonadia</taxon>
        <taxon>Geobacterales</taxon>
        <taxon>Geobacteraceae</taxon>
        <taxon>Geomonas</taxon>
    </lineage>
</organism>
<dbReference type="CDD" id="cd02696">
    <property type="entry name" value="MurNAc-LAA"/>
    <property type="match status" value="1"/>
</dbReference>
<dbReference type="EMBL" id="CP096574">
    <property type="protein sequence ID" value="UPU38218.1"/>
    <property type="molecule type" value="Genomic_DNA"/>
</dbReference>
<evidence type="ECO:0000256" key="2">
    <source>
        <dbReference type="ARBA" id="ARBA00011901"/>
    </source>
</evidence>
<evidence type="ECO:0000313" key="8">
    <source>
        <dbReference type="Proteomes" id="UP000568888"/>
    </source>
</evidence>